<dbReference type="SUPFAM" id="SSF53613">
    <property type="entry name" value="Ribokinase-like"/>
    <property type="match status" value="1"/>
</dbReference>
<dbReference type="PROSITE" id="PS00584">
    <property type="entry name" value="PFKB_KINASES_2"/>
    <property type="match status" value="1"/>
</dbReference>
<keyword evidence="7" id="KW-1185">Reference proteome</keyword>
<comment type="caution">
    <text evidence="6">The sequence shown here is derived from an EMBL/GenBank/DDBJ whole genome shotgun (WGS) entry which is preliminary data.</text>
</comment>
<reference evidence="6" key="1">
    <citation type="journal article" date="2014" name="Int. J. Syst. Evol. Microbiol.">
        <title>Complete genome sequence of Corynebacterium casei LMG S-19264T (=DSM 44701T), isolated from a smear-ripened cheese.</title>
        <authorList>
            <consortium name="US DOE Joint Genome Institute (JGI-PGF)"/>
            <person name="Walter F."/>
            <person name="Albersmeier A."/>
            <person name="Kalinowski J."/>
            <person name="Ruckert C."/>
        </authorList>
    </citation>
    <scope>NUCLEOTIDE SEQUENCE</scope>
    <source>
        <strain evidence="6">VKM B-2555</strain>
    </source>
</reference>
<evidence type="ECO:0000259" key="5">
    <source>
        <dbReference type="Pfam" id="PF00294"/>
    </source>
</evidence>
<gene>
    <name evidence="6" type="primary">rbsK</name>
    <name evidence="6" type="ORF">GCM10008171_19960</name>
</gene>
<proteinExistence type="inferred from homology"/>
<dbReference type="EMBL" id="BSFK01000010">
    <property type="protein sequence ID" value="GLK76742.1"/>
    <property type="molecule type" value="Genomic_DNA"/>
</dbReference>
<sequence>MMQQNAARANIFVLGSFVAACSAKVLTAPRAGESVAAEAFLLEAGGKGFNLAAACRRLESAVDGLFAIGDDALSALAEPALIHAGLPAGMLRRRRGPTGAGVGFISASGETWVAVHAGANMTLGAADARDSGSAIAAADMTIAQFETSDAVIAEAFALARASGRRTLLTPSPFRPIPPAILSATSILCVNRVEAAALAAQLGLPDADDVGALGAALFPHGPEALVVTLGAEGALAALPDGALLIQPAFAVTAVDTLGAGDAFAAGLAVALCEGHGWTQALRRAAACGALVASRFGVFDALPARDAVDAMTQDGSRP</sequence>
<dbReference type="PANTHER" id="PTHR10584">
    <property type="entry name" value="SUGAR KINASE"/>
    <property type="match status" value="1"/>
</dbReference>
<keyword evidence="2 4" id="KW-0808">Transferase</keyword>
<evidence type="ECO:0000256" key="1">
    <source>
        <dbReference type="ARBA" id="ARBA00010688"/>
    </source>
</evidence>
<dbReference type="InterPro" id="IPR011611">
    <property type="entry name" value="PfkB_dom"/>
</dbReference>
<evidence type="ECO:0000256" key="3">
    <source>
        <dbReference type="ARBA" id="ARBA00022777"/>
    </source>
</evidence>
<name>A0A9W6JGE2_9HYPH</name>
<dbReference type="GO" id="GO:0006796">
    <property type="term" value="P:phosphate-containing compound metabolic process"/>
    <property type="evidence" value="ECO:0007669"/>
    <property type="project" value="UniProtKB-ARBA"/>
</dbReference>
<keyword evidence="3 4" id="KW-0418">Kinase</keyword>
<feature type="domain" description="Carbohydrate kinase PfkB" evidence="5">
    <location>
        <begin position="10"/>
        <end position="301"/>
    </location>
</feature>
<dbReference type="Gene3D" id="3.40.1190.20">
    <property type="match status" value="1"/>
</dbReference>
<dbReference type="PANTHER" id="PTHR10584:SF166">
    <property type="entry name" value="RIBOKINASE"/>
    <property type="match status" value="1"/>
</dbReference>
<reference evidence="6" key="2">
    <citation type="submission" date="2023-01" db="EMBL/GenBank/DDBJ databases">
        <authorList>
            <person name="Sun Q."/>
            <person name="Evtushenko L."/>
        </authorList>
    </citation>
    <scope>NUCLEOTIDE SEQUENCE</scope>
    <source>
        <strain evidence="6">VKM B-2555</strain>
    </source>
</reference>
<dbReference type="InterPro" id="IPR002173">
    <property type="entry name" value="Carboh/pur_kinase_PfkB_CS"/>
</dbReference>
<dbReference type="PRINTS" id="PR00990">
    <property type="entry name" value="RIBOKINASE"/>
</dbReference>
<comment type="similarity">
    <text evidence="1 4">Belongs to the carbohydrate kinase PfkB family.</text>
</comment>
<evidence type="ECO:0000313" key="7">
    <source>
        <dbReference type="Proteomes" id="UP001143364"/>
    </source>
</evidence>
<dbReference type="Proteomes" id="UP001143364">
    <property type="component" value="Unassembled WGS sequence"/>
</dbReference>
<protein>
    <submittedName>
        <fullName evidence="6">Ribokinase</fullName>
    </submittedName>
</protein>
<organism evidence="6 7">
    <name type="scientific">Methylopila jiangsuensis</name>
    <dbReference type="NCBI Taxonomy" id="586230"/>
    <lineage>
        <taxon>Bacteria</taxon>
        <taxon>Pseudomonadati</taxon>
        <taxon>Pseudomonadota</taxon>
        <taxon>Alphaproteobacteria</taxon>
        <taxon>Hyphomicrobiales</taxon>
        <taxon>Methylopilaceae</taxon>
        <taxon>Methylopila</taxon>
    </lineage>
</organism>
<dbReference type="AlphaFoldDB" id="A0A9W6JGE2"/>
<dbReference type="InterPro" id="IPR002139">
    <property type="entry name" value="Ribo/fructo_kinase"/>
</dbReference>
<evidence type="ECO:0000256" key="2">
    <source>
        <dbReference type="ARBA" id="ARBA00022679"/>
    </source>
</evidence>
<evidence type="ECO:0000256" key="4">
    <source>
        <dbReference type="RuleBase" id="RU003704"/>
    </source>
</evidence>
<evidence type="ECO:0000313" key="6">
    <source>
        <dbReference type="EMBL" id="GLK76742.1"/>
    </source>
</evidence>
<dbReference type="InterPro" id="IPR029056">
    <property type="entry name" value="Ribokinase-like"/>
</dbReference>
<dbReference type="RefSeq" id="WP_271204611.1">
    <property type="nucleotide sequence ID" value="NZ_BSFK01000010.1"/>
</dbReference>
<dbReference type="GO" id="GO:0016301">
    <property type="term" value="F:kinase activity"/>
    <property type="evidence" value="ECO:0007669"/>
    <property type="project" value="UniProtKB-KW"/>
</dbReference>
<accession>A0A9W6JGE2</accession>
<dbReference type="Pfam" id="PF00294">
    <property type="entry name" value="PfkB"/>
    <property type="match status" value="1"/>
</dbReference>